<dbReference type="RefSeq" id="WP_213429660.1">
    <property type="nucleotide sequence ID" value="NZ_AP031286.1"/>
</dbReference>
<dbReference type="PANTHER" id="PTHR32329:SF2">
    <property type="entry name" value="BIFUNCTIONAL PROTEIN [INCLUDES 2-HYDROXYACYL-COA DEHYDRATASE (N-TER) AND ITS ACTIVATOR DOMAIN (C_TERM)"/>
    <property type="match status" value="1"/>
</dbReference>
<evidence type="ECO:0000313" key="1">
    <source>
        <dbReference type="EMBL" id="CAH8244389.1"/>
    </source>
</evidence>
<dbReference type="EMBL" id="CALYLO010000001">
    <property type="protein sequence ID" value="CAH8244389.1"/>
    <property type="molecule type" value="Genomic_DNA"/>
</dbReference>
<organism evidence="1 2">
    <name type="scientific">Paenibacillus melissococcoides</name>
    <dbReference type="NCBI Taxonomy" id="2912268"/>
    <lineage>
        <taxon>Bacteria</taxon>
        <taxon>Bacillati</taxon>
        <taxon>Bacillota</taxon>
        <taxon>Bacilli</taxon>
        <taxon>Bacillales</taxon>
        <taxon>Paenibacillaceae</taxon>
        <taxon>Paenibacillus</taxon>
    </lineage>
</organism>
<comment type="caution">
    <text evidence="1">The sequence shown here is derived from an EMBL/GenBank/DDBJ whole genome shotgun (WGS) entry which is preliminary data.</text>
</comment>
<evidence type="ECO:0000313" key="2">
    <source>
        <dbReference type="Proteomes" id="UP001154322"/>
    </source>
</evidence>
<name>A0ABM9FYR6_9BACL</name>
<gene>
    <name evidence="1" type="ORF">WJ0W_001626</name>
</gene>
<protein>
    <submittedName>
        <fullName evidence="1">2-hydroxyglutaryl-CoA dehydratase</fullName>
    </submittedName>
</protein>
<sequence>MSVAGSKQKDKNQASIEEMMLNFQKEQEKALGLDEQTMSQWFDPVPRQFLAKDKATTTLLFGGLTMAHDYLVEGALTGLGYRVKHLDCPDNESLRYGKEFGNRGQCNPTYFTVGNLIKYLHHLRDVEGKSKEEIISRYLFVTSGSCGPCRFGTYVTEYRKALRDAGFDGFRVLIFQQTDGLKQATGSDSALKLDTAFFLTFLKTVLLGDILNALAYRIRPYEVEPGATDAALERCKRYLYEALSERQRLRPALLKSRKELQAVRVDRTKVKPKVSILGEFWAMTTEGDGNYQLQRFLESEGAEVEVQSMTAWILFLIWSGRFDTKERMTLRQADSGKHGLEGKNPQKRLRMLWLADRALRVMFHAYARTLGLYRYPLPDMEEIARVAHEHYNNHLRGGEGHMEVGKLILNVKKRKVNMTISVKPFGCMPSSGVSDGVQSLITEKYPDAIFLPIETTGDGAINVYSRVQMMLFKAKQAAQQEFDEALSKKGMTAEQLQTIRERSRFTRPLRTSRHVVACTAANGVYGVHRLFNGALAASWLSRSLRILSARSSR</sequence>
<keyword evidence="2" id="KW-1185">Reference proteome</keyword>
<proteinExistence type="predicted"/>
<dbReference type="InterPro" id="IPR051805">
    <property type="entry name" value="Dehydratase_Activator_Redct"/>
</dbReference>
<dbReference type="PANTHER" id="PTHR32329">
    <property type="entry name" value="BIFUNCTIONAL PROTEIN [INCLUDES 2-HYDROXYACYL-COA DEHYDRATASE (N-TER) AND ITS ACTIVATOR DOMAIN (C_TERM)-RELATED"/>
    <property type="match status" value="1"/>
</dbReference>
<dbReference type="Proteomes" id="UP001154322">
    <property type="component" value="Unassembled WGS sequence"/>
</dbReference>
<reference evidence="1" key="1">
    <citation type="submission" date="2022-06" db="EMBL/GenBank/DDBJ databases">
        <authorList>
            <person name="Dietemann V."/>
            <person name="Ory F."/>
            <person name="Dainat B."/>
            <person name="Oberhansli S."/>
        </authorList>
    </citation>
    <scope>NUCLEOTIDE SEQUENCE</scope>
    <source>
        <strain evidence="1">Ena-SAMPLE-TAB-26-04-2022-14:26:32:270-5432</strain>
    </source>
</reference>
<accession>A0ABM9FYR6</accession>